<dbReference type="AlphaFoldDB" id="A0A059JF42"/>
<gene>
    <name evidence="2" type="ORF">H109_01710</name>
</gene>
<comment type="caution">
    <text evidence="2">The sequence shown here is derived from an EMBL/GenBank/DDBJ whole genome shotgun (WGS) entry which is preliminary data.</text>
</comment>
<proteinExistence type="predicted"/>
<accession>A0A059JF42</accession>
<feature type="region of interest" description="Disordered" evidence="1">
    <location>
        <begin position="1"/>
        <end position="20"/>
    </location>
</feature>
<evidence type="ECO:0000313" key="2">
    <source>
        <dbReference type="EMBL" id="KDB26480.1"/>
    </source>
</evidence>
<evidence type="ECO:0000256" key="1">
    <source>
        <dbReference type="SAM" id="MobiDB-lite"/>
    </source>
</evidence>
<reference evidence="2 3" key="1">
    <citation type="submission" date="2014-02" db="EMBL/GenBank/DDBJ databases">
        <title>The Genome Sequence of Trichophyton interdigitale MR816.</title>
        <authorList>
            <consortium name="The Broad Institute Genomics Platform"/>
            <person name="Cuomo C.A."/>
            <person name="White T.C."/>
            <person name="Graser Y."/>
            <person name="Martinez-Rossi N."/>
            <person name="Heitman J."/>
            <person name="Young S.K."/>
            <person name="Zeng Q."/>
            <person name="Gargeya S."/>
            <person name="Abouelleil A."/>
            <person name="Alvarado L."/>
            <person name="Chapman S.B."/>
            <person name="Gainer-Dewar J."/>
            <person name="Goldberg J."/>
            <person name="Griggs A."/>
            <person name="Gujja S."/>
            <person name="Hansen M."/>
            <person name="Howarth C."/>
            <person name="Imamovic A."/>
            <person name="Larimer J."/>
            <person name="Martinez D."/>
            <person name="Murphy C."/>
            <person name="Pearson M.D."/>
            <person name="Persinoti G."/>
            <person name="Poon T."/>
            <person name="Priest M."/>
            <person name="Roberts A.D."/>
            <person name="Saif S."/>
            <person name="Shea T.D."/>
            <person name="Sykes S.N."/>
            <person name="Wortman J."/>
            <person name="Nusbaum C."/>
            <person name="Birren B."/>
        </authorList>
    </citation>
    <scope>NUCLEOTIDE SEQUENCE [LARGE SCALE GENOMIC DNA]</scope>
    <source>
        <strain evidence="2 3">MR816</strain>
    </source>
</reference>
<dbReference type="EMBL" id="AOKY01000130">
    <property type="protein sequence ID" value="KDB26480.1"/>
    <property type="molecule type" value="Genomic_DNA"/>
</dbReference>
<feature type="compositionally biased region" description="Acidic residues" evidence="1">
    <location>
        <begin position="1"/>
        <end position="11"/>
    </location>
</feature>
<evidence type="ECO:0000313" key="3">
    <source>
        <dbReference type="Proteomes" id="UP000024533"/>
    </source>
</evidence>
<name>A0A059JF42_TRIIM</name>
<protein>
    <submittedName>
        <fullName evidence="2">Uncharacterized protein</fullName>
    </submittedName>
</protein>
<keyword evidence="3" id="KW-1185">Reference proteome</keyword>
<dbReference type="HOGENOM" id="CLU_2724009_0_0_1"/>
<sequence>MTVMMNDDDETLSMKKRTSLEGIPECETALGEEESFFSPLAGLHSPPLADNYELLRCQWRPRAGRLDCDSNS</sequence>
<organism evidence="2 3">
    <name type="scientific">Trichophyton interdigitale (strain MR816)</name>
    <dbReference type="NCBI Taxonomy" id="1215338"/>
    <lineage>
        <taxon>Eukaryota</taxon>
        <taxon>Fungi</taxon>
        <taxon>Dikarya</taxon>
        <taxon>Ascomycota</taxon>
        <taxon>Pezizomycotina</taxon>
        <taxon>Eurotiomycetes</taxon>
        <taxon>Eurotiomycetidae</taxon>
        <taxon>Onygenales</taxon>
        <taxon>Arthrodermataceae</taxon>
        <taxon>Trichophyton</taxon>
    </lineage>
</organism>
<dbReference type="Proteomes" id="UP000024533">
    <property type="component" value="Unassembled WGS sequence"/>
</dbReference>